<proteinExistence type="inferred from homology"/>
<sequence length="453" mass="49235">MGPPPLTTLSPQIAMTMTMTITSIFILSFCCGCASAATFQPQPQAGPFKKMYAFGDSYTDTGNTGSTTGPSGFNYVSNLPYGRTFFHHSTNRYSDGRLVIDFVAQSLSLPFLPPYLRRINSNQKSSSMGVNFAVAGSTAIIHSFFVKNNLTLNITPQSLQNQLTWFNNFLESQGCKGGGGPTTTTTTTQCNAAINDALFWVGEIGANDYAYTIGSTVSGTTIQQLAIKSVTGFLQALLTKGAKYIVVQGLPTTGCLPLALALAPENGRDDMGCVASVNKQSYSHNAVLQSKLQDLRARFPHAVIVYADYWNAYRNVMKNSAKYGFKEPFKACCGAGGGPYNFQAFSACGSPSSTSCPDPSHYINWDGVHLTEAMYKVLADSFLNGSFSHPPFQSLLTRNKHAAPDTMVTRSQFATEFQFNNLSWIQSLIQTNNIDQSFYHSNSVSKYIRALLS</sequence>
<keyword evidence="7" id="KW-1185">Reference proteome</keyword>
<protein>
    <submittedName>
        <fullName evidence="6">Uncharacterized protein</fullName>
    </submittedName>
</protein>
<evidence type="ECO:0000313" key="7">
    <source>
        <dbReference type="Proteomes" id="UP000593564"/>
    </source>
</evidence>
<evidence type="ECO:0000256" key="1">
    <source>
        <dbReference type="ARBA" id="ARBA00008668"/>
    </source>
</evidence>
<comment type="similarity">
    <text evidence="1">Belongs to the 'GDSL' lipolytic enzyme family.</text>
</comment>
<dbReference type="CDD" id="cd01837">
    <property type="entry name" value="SGNH_plant_lipase_like"/>
    <property type="match status" value="1"/>
</dbReference>
<dbReference type="InterPro" id="IPR001087">
    <property type="entry name" value="GDSL"/>
</dbReference>
<keyword evidence="3" id="KW-0378">Hydrolase</keyword>
<dbReference type="Pfam" id="PF00657">
    <property type="entry name" value="Lipase_GDSL"/>
    <property type="match status" value="1"/>
</dbReference>
<dbReference type="Gene3D" id="3.40.50.1110">
    <property type="entry name" value="SGNH hydrolase"/>
    <property type="match status" value="1"/>
</dbReference>
<evidence type="ECO:0000256" key="4">
    <source>
        <dbReference type="ARBA" id="ARBA00023180"/>
    </source>
</evidence>
<dbReference type="EMBL" id="JACBKZ010000002">
    <property type="protein sequence ID" value="KAF5956210.1"/>
    <property type="molecule type" value="Genomic_DNA"/>
</dbReference>
<dbReference type="GO" id="GO:0016788">
    <property type="term" value="F:hydrolase activity, acting on ester bonds"/>
    <property type="evidence" value="ECO:0007669"/>
    <property type="project" value="InterPro"/>
</dbReference>
<dbReference type="PANTHER" id="PTHR22835:SF557">
    <property type="entry name" value="LIPASE_HYDROLASE FAMILY PROTEIN, PUTATIVE, EXPRESSED-RELATED"/>
    <property type="match status" value="1"/>
</dbReference>
<name>A0A7J7HTQ2_CAMSI</name>
<reference evidence="6 7" key="2">
    <citation type="submission" date="2020-07" db="EMBL/GenBank/DDBJ databases">
        <title>Genome assembly of wild tea tree DASZ reveals pedigree and selection history of tea varieties.</title>
        <authorList>
            <person name="Zhang W."/>
        </authorList>
    </citation>
    <scope>NUCLEOTIDE SEQUENCE [LARGE SCALE GENOMIC DNA]</scope>
    <source>
        <strain evidence="7">cv. G240</strain>
        <tissue evidence="6">Leaf</tissue>
    </source>
</reference>
<comment type="caution">
    <text evidence="6">The sequence shown here is derived from an EMBL/GenBank/DDBJ whole genome shotgun (WGS) entry which is preliminary data.</text>
</comment>
<feature type="signal peptide" evidence="5">
    <location>
        <begin position="1"/>
        <end position="36"/>
    </location>
</feature>
<evidence type="ECO:0000256" key="2">
    <source>
        <dbReference type="ARBA" id="ARBA00022729"/>
    </source>
</evidence>
<dbReference type="InterPro" id="IPR036514">
    <property type="entry name" value="SGNH_hydro_sf"/>
</dbReference>
<gene>
    <name evidence="6" type="ORF">HYC85_003435</name>
</gene>
<dbReference type="AlphaFoldDB" id="A0A7J7HTQ2"/>
<evidence type="ECO:0000256" key="3">
    <source>
        <dbReference type="ARBA" id="ARBA00022801"/>
    </source>
</evidence>
<reference evidence="7" key="1">
    <citation type="journal article" date="2020" name="Nat. Commun.">
        <title>Genome assembly of wild tea tree DASZ reveals pedigree and selection history of tea varieties.</title>
        <authorList>
            <person name="Zhang W."/>
            <person name="Zhang Y."/>
            <person name="Qiu H."/>
            <person name="Guo Y."/>
            <person name="Wan H."/>
            <person name="Zhang X."/>
            <person name="Scossa F."/>
            <person name="Alseekh S."/>
            <person name="Zhang Q."/>
            <person name="Wang P."/>
            <person name="Xu L."/>
            <person name="Schmidt M.H."/>
            <person name="Jia X."/>
            <person name="Li D."/>
            <person name="Zhu A."/>
            <person name="Guo F."/>
            <person name="Chen W."/>
            <person name="Ni D."/>
            <person name="Usadel B."/>
            <person name="Fernie A.R."/>
            <person name="Wen W."/>
        </authorList>
    </citation>
    <scope>NUCLEOTIDE SEQUENCE [LARGE SCALE GENOMIC DNA]</scope>
    <source>
        <strain evidence="7">cv. G240</strain>
    </source>
</reference>
<dbReference type="PANTHER" id="PTHR22835">
    <property type="entry name" value="ZINC FINGER FYVE DOMAIN CONTAINING PROTEIN"/>
    <property type="match status" value="1"/>
</dbReference>
<evidence type="ECO:0000313" key="6">
    <source>
        <dbReference type="EMBL" id="KAF5956210.1"/>
    </source>
</evidence>
<accession>A0A7J7HTQ2</accession>
<evidence type="ECO:0000256" key="5">
    <source>
        <dbReference type="SAM" id="SignalP"/>
    </source>
</evidence>
<dbReference type="SUPFAM" id="SSF52266">
    <property type="entry name" value="SGNH hydrolase"/>
    <property type="match status" value="1"/>
</dbReference>
<dbReference type="Proteomes" id="UP000593564">
    <property type="component" value="Unassembled WGS sequence"/>
</dbReference>
<keyword evidence="4" id="KW-0325">Glycoprotein</keyword>
<organism evidence="6 7">
    <name type="scientific">Camellia sinensis</name>
    <name type="common">Tea plant</name>
    <name type="synonym">Thea sinensis</name>
    <dbReference type="NCBI Taxonomy" id="4442"/>
    <lineage>
        <taxon>Eukaryota</taxon>
        <taxon>Viridiplantae</taxon>
        <taxon>Streptophyta</taxon>
        <taxon>Embryophyta</taxon>
        <taxon>Tracheophyta</taxon>
        <taxon>Spermatophyta</taxon>
        <taxon>Magnoliopsida</taxon>
        <taxon>eudicotyledons</taxon>
        <taxon>Gunneridae</taxon>
        <taxon>Pentapetalae</taxon>
        <taxon>asterids</taxon>
        <taxon>Ericales</taxon>
        <taxon>Theaceae</taxon>
        <taxon>Camellia</taxon>
    </lineage>
</organism>
<dbReference type="InterPro" id="IPR035669">
    <property type="entry name" value="SGNH_plant_lipase-like"/>
</dbReference>
<keyword evidence="2 5" id="KW-0732">Signal</keyword>
<feature type="chain" id="PRO_5029871344" evidence="5">
    <location>
        <begin position="37"/>
        <end position="453"/>
    </location>
</feature>